<evidence type="ECO:0000313" key="2">
    <source>
        <dbReference type="Proteomes" id="UP000526033"/>
    </source>
</evidence>
<sequence>MPTAKKVKKPLTSISKKVKTEEIKEEIVEMEEPSEDELHPDEELDPEVIEALKLKNKKPKKAGHETDYIPELERGEIDLDFKMDEDY</sequence>
<comment type="caution">
    <text evidence="1">The sequence shown here is derived from an EMBL/GenBank/DDBJ whole genome shotgun (WGS) entry which is preliminary data.</text>
</comment>
<organism evidence="1 2">
    <name type="scientific">candidate division WWE3 bacterium</name>
    <dbReference type="NCBI Taxonomy" id="2053526"/>
    <lineage>
        <taxon>Bacteria</taxon>
        <taxon>Katanobacteria</taxon>
    </lineage>
</organism>
<protein>
    <submittedName>
        <fullName evidence="1">Uncharacterized protein</fullName>
    </submittedName>
</protein>
<name>A0A7X9HH99_UNCKA</name>
<reference evidence="1 2" key="1">
    <citation type="journal article" date="2020" name="Biotechnol. Biofuels">
        <title>New insights from the biogas microbiome by comprehensive genome-resolved metagenomics of nearly 1600 species originating from multiple anaerobic digesters.</title>
        <authorList>
            <person name="Campanaro S."/>
            <person name="Treu L."/>
            <person name="Rodriguez-R L.M."/>
            <person name="Kovalovszki A."/>
            <person name="Ziels R.M."/>
            <person name="Maus I."/>
            <person name="Zhu X."/>
            <person name="Kougias P.G."/>
            <person name="Basile A."/>
            <person name="Luo G."/>
            <person name="Schluter A."/>
            <person name="Konstantinidis K.T."/>
            <person name="Angelidaki I."/>
        </authorList>
    </citation>
    <scope>NUCLEOTIDE SEQUENCE [LARGE SCALE GENOMIC DNA]</scope>
    <source>
        <strain evidence="1">AS27yjCOA_165</strain>
    </source>
</reference>
<evidence type="ECO:0000313" key="1">
    <source>
        <dbReference type="EMBL" id="NMB70403.1"/>
    </source>
</evidence>
<accession>A0A7X9HH99</accession>
<proteinExistence type="predicted"/>
<dbReference type="EMBL" id="JAAZNL010000056">
    <property type="protein sequence ID" value="NMB70403.1"/>
    <property type="molecule type" value="Genomic_DNA"/>
</dbReference>
<dbReference type="AlphaFoldDB" id="A0A7X9HH99"/>
<dbReference type="Proteomes" id="UP000526033">
    <property type="component" value="Unassembled WGS sequence"/>
</dbReference>
<gene>
    <name evidence="1" type="ORF">GYA27_04390</name>
</gene>